<keyword evidence="2 6" id="KW-0963">Cytoplasm</keyword>
<dbReference type="Gene3D" id="1.10.10.200">
    <property type="match status" value="1"/>
</dbReference>
<comment type="similarity">
    <text evidence="1 6">Belongs to the TACO1 family.</text>
</comment>
<evidence type="ECO:0000259" key="7">
    <source>
        <dbReference type="Pfam" id="PF01709"/>
    </source>
</evidence>
<dbReference type="AlphaFoldDB" id="A0A0C4WN08"/>
<gene>
    <name evidence="9" type="ORF">Achr_12880</name>
</gene>
<dbReference type="GO" id="GO:0006355">
    <property type="term" value="P:regulation of DNA-templated transcription"/>
    <property type="evidence" value="ECO:0007669"/>
    <property type="project" value="UniProtKB-UniRule"/>
</dbReference>
<dbReference type="GO" id="GO:0005829">
    <property type="term" value="C:cytosol"/>
    <property type="evidence" value="ECO:0007669"/>
    <property type="project" value="TreeGrafter"/>
</dbReference>
<keyword evidence="10" id="KW-1185">Reference proteome</keyword>
<dbReference type="InterPro" id="IPR049083">
    <property type="entry name" value="TACO1_YebC_N"/>
</dbReference>
<dbReference type="InterPro" id="IPR026564">
    <property type="entry name" value="Transcrip_reg_TACO1-like_dom3"/>
</dbReference>
<dbReference type="KEGG" id="acx:Achr_12880"/>
<dbReference type="Proteomes" id="UP000068210">
    <property type="component" value="Chromosome"/>
</dbReference>
<dbReference type="Gene3D" id="3.30.70.980">
    <property type="match status" value="2"/>
</dbReference>
<sequence length="249" mass="26664">MAGHSKWANIKHRKERQDAKRGKIFTKLIRELTVAAKHGGGVPADNPRLRLAVDKALTANMTRDTIDRAIARGAGSSEADNMAELSYEGYAPSGVAIIIEAMTDNRNRTAAEVRHAFSKCGGNLGTDGSVAYMFERKGQISFAPGVSEEALMEAALEAGADDIVSNDDGSVDVFTSFADFHGVNEALAAAGFKGDEAEVAMIPSITAPIADLETAQKVLKLIDMLEDLDDVQNVYHNAEIPDEIMEQLG</sequence>
<feature type="domain" description="TACO1/YebC-like N-terminal" evidence="8">
    <location>
        <begin position="5"/>
        <end position="75"/>
    </location>
</feature>
<name>A0A0C4WN08_9GAMM</name>
<dbReference type="RefSeq" id="WP_039802874.1">
    <property type="nucleotide sequence ID" value="NZ_CP010415.1"/>
</dbReference>
<proteinExistence type="inferred from homology"/>
<dbReference type="PANTHER" id="PTHR12532:SF6">
    <property type="entry name" value="TRANSCRIPTIONAL REGULATORY PROTEIN YEBC-RELATED"/>
    <property type="match status" value="1"/>
</dbReference>
<dbReference type="InterPro" id="IPR048300">
    <property type="entry name" value="TACO1_YebC-like_2nd/3rd_dom"/>
</dbReference>
<reference evidence="9 10" key="1">
    <citation type="journal article" date="2015" name="PLoS ONE">
        <title>Azotobacter Genomes: The Genome of Azotobacter chroococcum NCIMB 8003 (ATCC 4412).</title>
        <authorList>
            <person name="Robson R.L."/>
            <person name="Jones R."/>
            <person name="Robson R.M."/>
            <person name="Schwartz A."/>
            <person name="Richardson T.H."/>
        </authorList>
    </citation>
    <scope>NUCLEOTIDE SEQUENCE [LARGE SCALE GENOMIC DNA]</scope>
    <source>
        <strain evidence="9 10">NCIMB 8003</strain>
    </source>
</reference>
<evidence type="ECO:0000256" key="5">
    <source>
        <dbReference type="ARBA" id="ARBA00023163"/>
    </source>
</evidence>
<dbReference type="InterPro" id="IPR002876">
    <property type="entry name" value="Transcrip_reg_TACO1-like"/>
</dbReference>
<dbReference type="PANTHER" id="PTHR12532">
    <property type="entry name" value="TRANSLATIONAL ACTIVATOR OF CYTOCHROME C OXIDASE 1"/>
    <property type="match status" value="1"/>
</dbReference>
<feature type="domain" description="TACO1/YebC-like second and third" evidence="7">
    <location>
        <begin position="83"/>
        <end position="238"/>
    </location>
</feature>
<dbReference type="EMBL" id="CP010415">
    <property type="protein sequence ID" value="AJE20765.1"/>
    <property type="molecule type" value="Genomic_DNA"/>
</dbReference>
<dbReference type="InterPro" id="IPR029072">
    <property type="entry name" value="YebC-like"/>
</dbReference>
<comment type="subcellular location">
    <subcellularLocation>
        <location evidence="6">Cytoplasm</location>
    </subcellularLocation>
</comment>
<evidence type="ECO:0000256" key="6">
    <source>
        <dbReference type="HAMAP-Rule" id="MF_00693"/>
    </source>
</evidence>
<accession>A0A0C4WN08</accession>
<dbReference type="NCBIfam" id="TIGR01033">
    <property type="entry name" value="YebC/PmpR family DNA-binding transcriptional regulator"/>
    <property type="match status" value="1"/>
</dbReference>
<keyword evidence="5 6" id="KW-0804">Transcription</keyword>
<evidence type="ECO:0000313" key="9">
    <source>
        <dbReference type="EMBL" id="AJE20765.1"/>
    </source>
</evidence>
<dbReference type="GO" id="GO:0003677">
    <property type="term" value="F:DNA binding"/>
    <property type="evidence" value="ECO:0007669"/>
    <property type="project" value="UniProtKB-UniRule"/>
</dbReference>
<evidence type="ECO:0000256" key="4">
    <source>
        <dbReference type="ARBA" id="ARBA00023125"/>
    </source>
</evidence>
<dbReference type="NCBIfam" id="NF009044">
    <property type="entry name" value="PRK12378.1"/>
    <property type="match status" value="1"/>
</dbReference>
<dbReference type="FunFam" id="3.30.70.980:FF:000002">
    <property type="entry name" value="Probable transcriptional regulatory protein YebC"/>
    <property type="match status" value="1"/>
</dbReference>
<organism evidence="9 10">
    <name type="scientific">Azotobacter chroococcum NCIMB 8003</name>
    <dbReference type="NCBI Taxonomy" id="1328314"/>
    <lineage>
        <taxon>Bacteria</taxon>
        <taxon>Pseudomonadati</taxon>
        <taxon>Pseudomonadota</taxon>
        <taxon>Gammaproteobacteria</taxon>
        <taxon>Pseudomonadales</taxon>
        <taxon>Pseudomonadaceae</taxon>
        <taxon>Azotobacter</taxon>
    </lineage>
</organism>
<dbReference type="SUPFAM" id="SSF75625">
    <property type="entry name" value="YebC-like"/>
    <property type="match status" value="1"/>
</dbReference>
<protein>
    <recommendedName>
        <fullName evidence="6">Probable transcriptional regulatory protein Achr_12880</fullName>
    </recommendedName>
</protein>
<dbReference type="HAMAP" id="MF_00693">
    <property type="entry name" value="Transcrip_reg_TACO1"/>
    <property type="match status" value="1"/>
</dbReference>
<evidence type="ECO:0000256" key="1">
    <source>
        <dbReference type="ARBA" id="ARBA00008724"/>
    </source>
</evidence>
<keyword evidence="4 6" id="KW-0238">DNA-binding</keyword>
<dbReference type="STRING" id="1328314.Achr_12880"/>
<keyword evidence="3 6" id="KW-0805">Transcription regulation</keyword>
<evidence type="ECO:0000313" key="10">
    <source>
        <dbReference type="Proteomes" id="UP000068210"/>
    </source>
</evidence>
<dbReference type="NCBIfam" id="NF001030">
    <property type="entry name" value="PRK00110.1"/>
    <property type="match status" value="1"/>
</dbReference>
<evidence type="ECO:0000256" key="2">
    <source>
        <dbReference type="ARBA" id="ARBA00022490"/>
    </source>
</evidence>
<evidence type="ECO:0000259" key="8">
    <source>
        <dbReference type="Pfam" id="PF20772"/>
    </source>
</evidence>
<dbReference type="InterPro" id="IPR017856">
    <property type="entry name" value="Integrase-like_N"/>
</dbReference>
<dbReference type="HOGENOM" id="CLU_062974_2_2_6"/>
<dbReference type="Pfam" id="PF01709">
    <property type="entry name" value="Transcrip_reg"/>
    <property type="match status" value="1"/>
</dbReference>
<evidence type="ECO:0000256" key="3">
    <source>
        <dbReference type="ARBA" id="ARBA00023015"/>
    </source>
</evidence>
<dbReference type="Pfam" id="PF20772">
    <property type="entry name" value="TACO1_YebC_N"/>
    <property type="match status" value="1"/>
</dbReference>
<dbReference type="FunFam" id="1.10.10.200:FF:000001">
    <property type="entry name" value="Probable transcriptional regulatory protein YebC"/>
    <property type="match status" value="1"/>
</dbReference>